<dbReference type="Proteomes" id="UP000239649">
    <property type="component" value="Unassembled WGS sequence"/>
</dbReference>
<feature type="region of interest" description="Disordered" evidence="11">
    <location>
        <begin position="1"/>
        <end position="37"/>
    </location>
</feature>
<comment type="subcellular location">
    <subcellularLocation>
        <location evidence="1 10">Mitochondrion inner membrane</location>
    </subcellularLocation>
</comment>
<sequence>MGNRASREANAAGDIAGSPVAAAPPSVPPPRPLPAECPVPAEFRARAYKNPAVYNVYNERINDPSAQQQQQQQQQRPLAGLAGQDVLDPKNNMPLDPNQQPCAGQRKLLSTDRQASNIPKGGTESTWVYPSPQMFFNALRRKGKGDDVSEEDMEAVVFNHNTMNELTWREVARWESLHYNECGAATLLRFRGRPDDLSPLARLSSWFGGPLPFDRHDWWVDRCGEEVRYVIDFYFDDDKAGSPEAFGLRVRPAIDSPTAALDRAKMWVYENFAQYGLPCPVTGHPPSVGSRGGGSSGSGSAAAAAAQQQQASSG</sequence>
<evidence type="ECO:0000256" key="11">
    <source>
        <dbReference type="SAM" id="MobiDB-lite"/>
    </source>
</evidence>
<feature type="compositionally biased region" description="Low complexity" evidence="11">
    <location>
        <begin position="298"/>
        <end position="314"/>
    </location>
</feature>
<accession>A0A2P6VAA9</accession>
<dbReference type="PROSITE" id="PS00822">
    <property type="entry name" value="CYTO_HEME_LYASE_2"/>
    <property type="match status" value="1"/>
</dbReference>
<keyword evidence="13" id="KW-1185">Reference proteome</keyword>
<name>A0A2P6VAA9_9CHLO</name>
<dbReference type="EMBL" id="LHPF02000016">
    <property type="protein sequence ID" value="PSC71026.1"/>
    <property type="molecule type" value="Genomic_DNA"/>
</dbReference>
<comment type="caution">
    <text evidence="12">The sequence shown here is derived from an EMBL/GenBank/DDBJ whole genome shotgun (WGS) entry which is preliminary data.</text>
</comment>
<dbReference type="STRING" id="554055.A0A2P6VAA9"/>
<dbReference type="OrthoDB" id="4243at2759"/>
<comment type="similarity">
    <text evidence="2 10">Belongs to the cytochrome c-type heme lyase family.</text>
</comment>
<evidence type="ECO:0000256" key="6">
    <source>
        <dbReference type="ARBA" id="ARBA00023004"/>
    </source>
</evidence>
<feature type="region of interest" description="Disordered" evidence="11">
    <location>
        <begin position="283"/>
        <end position="314"/>
    </location>
</feature>
<gene>
    <name evidence="12" type="ORF">C2E20_5460</name>
</gene>
<dbReference type="PANTHER" id="PTHR12743">
    <property type="entry name" value="CYTOCHROME C1 HEME LYASE"/>
    <property type="match status" value="1"/>
</dbReference>
<keyword evidence="4 10" id="KW-0479">Metal-binding</keyword>
<dbReference type="PROSITE" id="PS00821">
    <property type="entry name" value="CYTO_HEME_LYASE_1"/>
    <property type="match status" value="1"/>
</dbReference>
<dbReference type="GO" id="GO:0046872">
    <property type="term" value="F:metal ion binding"/>
    <property type="evidence" value="ECO:0007669"/>
    <property type="project" value="UniProtKB-KW"/>
</dbReference>
<protein>
    <recommendedName>
        <fullName evidence="10">Holocytochrome c-type synthase</fullName>
        <ecNumber evidence="10">4.4.1.17</ecNumber>
    </recommendedName>
</protein>
<dbReference type="GO" id="GO:0004408">
    <property type="term" value="F:holocytochrome-c synthase activity"/>
    <property type="evidence" value="ECO:0007669"/>
    <property type="project" value="UniProtKB-EC"/>
</dbReference>
<evidence type="ECO:0000256" key="1">
    <source>
        <dbReference type="ARBA" id="ARBA00004273"/>
    </source>
</evidence>
<keyword evidence="8 10" id="KW-0472">Membrane</keyword>
<dbReference type="PANTHER" id="PTHR12743:SF8">
    <property type="entry name" value="PROTEIN HRI1"/>
    <property type="match status" value="1"/>
</dbReference>
<proteinExistence type="inferred from homology"/>
<keyword evidence="6 10" id="KW-0408">Iron</keyword>
<feature type="compositionally biased region" description="Pro residues" evidence="11">
    <location>
        <begin position="25"/>
        <end position="37"/>
    </location>
</feature>
<organism evidence="12 13">
    <name type="scientific">Micractinium conductrix</name>
    <dbReference type="NCBI Taxonomy" id="554055"/>
    <lineage>
        <taxon>Eukaryota</taxon>
        <taxon>Viridiplantae</taxon>
        <taxon>Chlorophyta</taxon>
        <taxon>core chlorophytes</taxon>
        <taxon>Trebouxiophyceae</taxon>
        <taxon>Chlorellales</taxon>
        <taxon>Chlorellaceae</taxon>
        <taxon>Chlorella clade</taxon>
        <taxon>Micractinium</taxon>
    </lineage>
</organism>
<comment type="function">
    <text evidence="10">Lyase that catalyzes the covalent linking of the heme group to the cytochrome C apoprotein to produce the mature functional cytochrome.</text>
</comment>
<dbReference type="EC" id="4.4.1.17" evidence="10"/>
<keyword evidence="9 10" id="KW-0456">Lyase</keyword>
<evidence type="ECO:0000256" key="4">
    <source>
        <dbReference type="ARBA" id="ARBA00022723"/>
    </source>
</evidence>
<keyword evidence="3 10" id="KW-0349">Heme</keyword>
<evidence type="ECO:0000256" key="2">
    <source>
        <dbReference type="ARBA" id="ARBA00007255"/>
    </source>
</evidence>
<dbReference type="GO" id="GO:0005743">
    <property type="term" value="C:mitochondrial inner membrane"/>
    <property type="evidence" value="ECO:0007669"/>
    <property type="project" value="UniProtKB-SubCell"/>
</dbReference>
<dbReference type="InterPro" id="IPR000511">
    <property type="entry name" value="Holocyt_c/c1_synthase"/>
</dbReference>
<evidence type="ECO:0000256" key="9">
    <source>
        <dbReference type="ARBA" id="ARBA00023239"/>
    </source>
</evidence>
<keyword evidence="7 10" id="KW-0496">Mitochondrion</keyword>
<dbReference type="AlphaFoldDB" id="A0A2P6VAA9"/>
<comment type="catalytic activity">
    <reaction evidence="10">
        <text>holo-[cytochrome c] = apo-[cytochrome c] + heme b</text>
        <dbReference type="Rhea" id="RHEA:22648"/>
        <dbReference type="Rhea" id="RHEA-COMP:10725"/>
        <dbReference type="Rhea" id="RHEA-COMP:10726"/>
        <dbReference type="ChEBI" id="CHEBI:29950"/>
        <dbReference type="ChEBI" id="CHEBI:60344"/>
        <dbReference type="ChEBI" id="CHEBI:83739"/>
        <dbReference type="EC" id="4.4.1.17"/>
    </reaction>
</comment>
<evidence type="ECO:0000256" key="5">
    <source>
        <dbReference type="ARBA" id="ARBA00022792"/>
    </source>
</evidence>
<evidence type="ECO:0000313" key="13">
    <source>
        <dbReference type="Proteomes" id="UP000239649"/>
    </source>
</evidence>
<evidence type="ECO:0000256" key="8">
    <source>
        <dbReference type="ARBA" id="ARBA00023136"/>
    </source>
</evidence>
<evidence type="ECO:0000256" key="10">
    <source>
        <dbReference type="RuleBase" id="RU363130"/>
    </source>
</evidence>
<evidence type="ECO:0000256" key="3">
    <source>
        <dbReference type="ARBA" id="ARBA00022617"/>
    </source>
</evidence>
<evidence type="ECO:0000313" key="12">
    <source>
        <dbReference type="EMBL" id="PSC71026.1"/>
    </source>
</evidence>
<dbReference type="Pfam" id="PF01265">
    <property type="entry name" value="Cyto_heme_lyase"/>
    <property type="match status" value="1"/>
</dbReference>
<feature type="region of interest" description="Disordered" evidence="11">
    <location>
        <begin position="56"/>
        <end position="79"/>
    </location>
</feature>
<keyword evidence="5 10" id="KW-0999">Mitochondrion inner membrane</keyword>
<evidence type="ECO:0000256" key="7">
    <source>
        <dbReference type="ARBA" id="ARBA00023128"/>
    </source>
</evidence>
<reference evidence="12 13" key="1">
    <citation type="journal article" date="2018" name="Plant J.">
        <title>Genome sequences of Chlorella sorokiniana UTEX 1602 and Micractinium conductrix SAG 241.80: implications to maltose excretion by a green alga.</title>
        <authorList>
            <person name="Arriola M.B."/>
            <person name="Velmurugan N."/>
            <person name="Zhang Y."/>
            <person name="Plunkett M.H."/>
            <person name="Hondzo H."/>
            <person name="Barney B.M."/>
        </authorList>
    </citation>
    <scope>NUCLEOTIDE SEQUENCE [LARGE SCALE GENOMIC DNA]</scope>
    <source>
        <strain evidence="12 13">SAG 241.80</strain>
    </source>
</reference>